<name>A0A239AM41_9FIRM</name>
<reference evidence="2 3" key="1">
    <citation type="submission" date="2017-06" db="EMBL/GenBank/DDBJ databases">
        <authorList>
            <person name="Kim H.J."/>
            <person name="Triplett B.A."/>
        </authorList>
    </citation>
    <scope>NUCLEOTIDE SEQUENCE [LARGE SCALE GENOMIC DNA]</scope>
    <source>
        <strain evidence="2 3">SCA</strain>
    </source>
</reference>
<keyword evidence="1" id="KW-1133">Transmembrane helix</keyword>
<protein>
    <submittedName>
        <fullName evidence="2">Uncharacterized protein</fullName>
    </submittedName>
</protein>
<keyword evidence="1" id="KW-0812">Transmembrane</keyword>
<accession>A0A239AM41</accession>
<dbReference type="Proteomes" id="UP000198304">
    <property type="component" value="Unassembled WGS sequence"/>
</dbReference>
<keyword evidence="3" id="KW-1185">Reference proteome</keyword>
<feature type="transmembrane region" description="Helical" evidence="1">
    <location>
        <begin position="12"/>
        <end position="30"/>
    </location>
</feature>
<evidence type="ECO:0000313" key="3">
    <source>
        <dbReference type="Proteomes" id="UP000198304"/>
    </source>
</evidence>
<sequence length="196" mass="22567">MSEKKPFYKKKWFIGIMIFLVLAAIGGILSDDEEVPQENPASSEIDTGEVEDIVEEIELTINDIVKNIIVDNLGEQTNMKHDRIIDITIEDLENDNKTIDITLVANENLTTNMTKSTIHKDSVEILEELYNHDEIEEVTLIWQLPLVDTYGNEETKNVMIVSINKEIANKINWSNFDYNNIPKIANDYWEHPAFNN</sequence>
<dbReference type="AlphaFoldDB" id="A0A239AM41"/>
<evidence type="ECO:0000313" key="2">
    <source>
        <dbReference type="EMBL" id="SNR96392.1"/>
    </source>
</evidence>
<organism evidence="2 3">
    <name type="scientific">Anaerovirgula multivorans</name>
    <dbReference type="NCBI Taxonomy" id="312168"/>
    <lineage>
        <taxon>Bacteria</taxon>
        <taxon>Bacillati</taxon>
        <taxon>Bacillota</taxon>
        <taxon>Clostridia</taxon>
        <taxon>Peptostreptococcales</taxon>
        <taxon>Natronincolaceae</taxon>
        <taxon>Anaerovirgula</taxon>
    </lineage>
</organism>
<gene>
    <name evidence="2" type="ORF">SAMN05446037_1002116</name>
</gene>
<dbReference type="EMBL" id="FZOJ01000002">
    <property type="protein sequence ID" value="SNR96392.1"/>
    <property type="molecule type" value="Genomic_DNA"/>
</dbReference>
<evidence type="ECO:0000256" key="1">
    <source>
        <dbReference type="SAM" id="Phobius"/>
    </source>
</evidence>
<proteinExistence type="predicted"/>
<dbReference type="OrthoDB" id="1777375at2"/>
<dbReference type="RefSeq" id="WP_089281308.1">
    <property type="nucleotide sequence ID" value="NZ_FZOJ01000002.1"/>
</dbReference>
<keyword evidence="1" id="KW-0472">Membrane</keyword>